<dbReference type="FunFam" id="3.30.70.270:FF:000001">
    <property type="entry name" value="Diguanylate cyclase domain protein"/>
    <property type="match status" value="1"/>
</dbReference>
<dbReference type="CDD" id="cd01949">
    <property type="entry name" value="GGDEF"/>
    <property type="match status" value="1"/>
</dbReference>
<dbReference type="EC" id="2.7.7.65" evidence="2"/>
<dbReference type="GO" id="GO:0043709">
    <property type="term" value="P:cell adhesion involved in single-species biofilm formation"/>
    <property type="evidence" value="ECO:0007669"/>
    <property type="project" value="TreeGrafter"/>
</dbReference>
<evidence type="ECO:0000256" key="1">
    <source>
        <dbReference type="ARBA" id="ARBA00001946"/>
    </source>
</evidence>
<dbReference type="Proteomes" id="UP000186313">
    <property type="component" value="Unassembled WGS sequence"/>
</dbReference>
<evidence type="ECO:0000256" key="4">
    <source>
        <dbReference type="SAM" id="Phobius"/>
    </source>
</evidence>
<organism evidence="6 7">
    <name type="scientific">Vibrio panuliri</name>
    <dbReference type="NCBI Taxonomy" id="1381081"/>
    <lineage>
        <taxon>Bacteria</taxon>
        <taxon>Pseudomonadati</taxon>
        <taxon>Pseudomonadota</taxon>
        <taxon>Gammaproteobacteria</taxon>
        <taxon>Vibrionales</taxon>
        <taxon>Vibrionaceae</taxon>
        <taxon>Vibrio</taxon>
    </lineage>
</organism>
<dbReference type="OrthoDB" id="9803824at2"/>
<dbReference type="InterPro" id="IPR050469">
    <property type="entry name" value="Diguanylate_Cyclase"/>
</dbReference>
<feature type="domain" description="GGDEF" evidence="5">
    <location>
        <begin position="251"/>
        <end position="380"/>
    </location>
</feature>
<comment type="cofactor">
    <cofactor evidence="1">
        <name>Mg(2+)</name>
        <dbReference type="ChEBI" id="CHEBI:18420"/>
    </cofactor>
</comment>
<dbReference type="SUPFAM" id="SSF55073">
    <property type="entry name" value="Nucleotide cyclase"/>
    <property type="match status" value="1"/>
</dbReference>
<feature type="transmembrane region" description="Helical" evidence="4">
    <location>
        <begin position="192"/>
        <end position="211"/>
    </location>
</feature>
<feature type="transmembrane region" description="Helical" evidence="4">
    <location>
        <begin position="124"/>
        <end position="141"/>
    </location>
</feature>
<reference evidence="6 7" key="1">
    <citation type="submission" date="2016-09" db="EMBL/GenBank/DDBJ databases">
        <title>Genomic Taxonomy of the Vibrionaceae.</title>
        <authorList>
            <person name="Gonzalez-Castillo A."/>
            <person name="Gomez-Gil B."/>
            <person name="Enciso-Ibarra K."/>
        </authorList>
    </citation>
    <scope>NUCLEOTIDE SEQUENCE [LARGE SCALE GENOMIC DNA]</scope>
    <source>
        <strain evidence="6 7">CAIM 703</strain>
    </source>
</reference>
<keyword evidence="4" id="KW-1133">Transmembrane helix</keyword>
<dbReference type="AlphaFoldDB" id="A0A1Q9HJ41"/>
<dbReference type="GO" id="GO:1902201">
    <property type="term" value="P:negative regulation of bacterial-type flagellum-dependent cell motility"/>
    <property type="evidence" value="ECO:0007669"/>
    <property type="project" value="TreeGrafter"/>
</dbReference>
<dbReference type="InterPro" id="IPR000160">
    <property type="entry name" value="GGDEF_dom"/>
</dbReference>
<sequence>MDTYTLALYSTVLAFAIAAALLFCYKYMFAGMTHGIDFIGYASLLLGFSLMPLCLGVTQSDTYIVFFSNASYSVAFGLFLLGIVLLRGASQHLATIGWVSVLGVIAVFFYYTLVEPSVGSRIEARSVLVFTICCLVLYANKTGTQRDDEKARLLLMVTMLINAAYMALRILVVHNQDVIKDYYSVSFLHKLSFVMTTLTVVSLGFCVIWMLTSRLLKRTYLSAITDELTGLYNRTGLKAVLPDVLFSNPRNHYSVMLADLDHFKLVNDTLGHDKGDLVIKHFGRVIYNLCRDSDKCFRYGGEEFLVVLPNTNGKVAESIANRVRRSAKKLSGTKGAIAHYTVSIGVTQVQKDDDWNTLIRRVDQALYEAKSNGRDCVVRR</sequence>
<name>A0A1Q9HJ41_9VIBR</name>
<dbReference type="GO" id="GO:0052621">
    <property type="term" value="F:diguanylate cyclase activity"/>
    <property type="evidence" value="ECO:0007669"/>
    <property type="project" value="UniProtKB-EC"/>
</dbReference>
<keyword evidence="4" id="KW-0812">Transmembrane</keyword>
<accession>A0A1Q9HJ41</accession>
<evidence type="ECO:0000256" key="2">
    <source>
        <dbReference type="ARBA" id="ARBA00012528"/>
    </source>
</evidence>
<comment type="catalytic activity">
    <reaction evidence="3">
        <text>2 GTP = 3',3'-c-di-GMP + 2 diphosphate</text>
        <dbReference type="Rhea" id="RHEA:24898"/>
        <dbReference type="ChEBI" id="CHEBI:33019"/>
        <dbReference type="ChEBI" id="CHEBI:37565"/>
        <dbReference type="ChEBI" id="CHEBI:58805"/>
        <dbReference type="EC" id="2.7.7.65"/>
    </reaction>
</comment>
<evidence type="ECO:0000259" key="5">
    <source>
        <dbReference type="PROSITE" id="PS50887"/>
    </source>
</evidence>
<dbReference type="PANTHER" id="PTHR45138:SF9">
    <property type="entry name" value="DIGUANYLATE CYCLASE DGCM-RELATED"/>
    <property type="match status" value="1"/>
</dbReference>
<evidence type="ECO:0000256" key="3">
    <source>
        <dbReference type="ARBA" id="ARBA00034247"/>
    </source>
</evidence>
<feature type="transmembrane region" description="Helical" evidence="4">
    <location>
        <begin position="93"/>
        <end position="112"/>
    </location>
</feature>
<dbReference type="EMBL" id="MJMJ01000012">
    <property type="protein sequence ID" value="OLQ90296.1"/>
    <property type="molecule type" value="Genomic_DNA"/>
</dbReference>
<gene>
    <name evidence="6" type="ORF">BIY22_04675</name>
</gene>
<dbReference type="GO" id="GO:0005886">
    <property type="term" value="C:plasma membrane"/>
    <property type="evidence" value="ECO:0007669"/>
    <property type="project" value="TreeGrafter"/>
</dbReference>
<feature type="transmembrane region" description="Helical" evidence="4">
    <location>
        <begin position="38"/>
        <end position="58"/>
    </location>
</feature>
<evidence type="ECO:0000313" key="7">
    <source>
        <dbReference type="Proteomes" id="UP000186313"/>
    </source>
</evidence>
<dbReference type="PROSITE" id="PS50887">
    <property type="entry name" value="GGDEF"/>
    <property type="match status" value="1"/>
</dbReference>
<feature type="transmembrane region" description="Helical" evidence="4">
    <location>
        <begin position="6"/>
        <end position="26"/>
    </location>
</feature>
<dbReference type="InterPro" id="IPR043128">
    <property type="entry name" value="Rev_trsase/Diguanyl_cyclase"/>
</dbReference>
<proteinExistence type="predicted"/>
<feature type="transmembrane region" description="Helical" evidence="4">
    <location>
        <begin position="153"/>
        <end position="172"/>
    </location>
</feature>
<dbReference type="PANTHER" id="PTHR45138">
    <property type="entry name" value="REGULATORY COMPONENTS OF SENSORY TRANSDUCTION SYSTEM"/>
    <property type="match status" value="1"/>
</dbReference>
<evidence type="ECO:0000313" key="6">
    <source>
        <dbReference type="EMBL" id="OLQ90296.1"/>
    </source>
</evidence>
<dbReference type="RefSeq" id="WP_075707762.1">
    <property type="nucleotide sequence ID" value="NZ_MJMJ01000012.1"/>
</dbReference>
<feature type="transmembrane region" description="Helical" evidence="4">
    <location>
        <begin position="64"/>
        <end position="86"/>
    </location>
</feature>
<dbReference type="NCBIfam" id="TIGR00254">
    <property type="entry name" value="GGDEF"/>
    <property type="match status" value="1"/>
</dbReference>
<dbReference type="Gene3D" id="3.30.70.270">
    <property type="match status" value="1"/>
</dbReference>
<dbReference type="Pfam" id="PF00990">
    <property type="entry name" value="GGDEF"/>
    <property type="match status" value="1"/>
</dbReference>
<comment type="caution">
    <text evidence="6">The sequence shown here is derived from an EMBL/GenBank/DDBJ whole genome shotgun (WGS) entry which is preliminary data.</text>
</comment>
<dbReference type="STRING" id="1381081.BIY22_04675"/>
<dbReference type="InterPro" id="IPR029787">
    <property type="entry name" value="Nucleotide_cyclase"/>
</dbReference>
<protein>
    <recommendedName>
        <fullName evidence="2">diguanylate cyclase</fullName>
        <ecNumber evidence="2">2.7.7.65</ecNumber>
    </recommendedName>
</protein>
<keyword evidence="4" id="KW-0472">Membrane</keyword>
<dbReference type="SMART" id="SM00267">
    <property type="entry name" value="GGDEF"/>
    <property type="match status" value="1"/>
</dbReference>